<keyword evidence="1" id="KW-0233">DNA recombination</keyword>
<evidence type="ECO:0000313" key="6">
    <source>
        <dbReference type="Proteomes" id="UP001189429"/>
    </source>
</evidence>
<evidence type="ECO:0000259" key="4">
    <source>
        <dbReference type="Pfam" id="PF05970"/>
    </source>
</evidence>
<comment type="similarity">
    <text evidence="1">Belongs to the helicase family.</text>
</comment>
<feature type="region of interest" description="Disordered" evidence="3">
    <location>
        <begin position="387"/>
        <end position="408"/>
    </location>
</feature>
<evidence type="ECO:0000256" key="2">
    <source>
        <dbReference type="SAM" id="Coils"/>
    </source>
</evidence>
<dbReference type="PANTHER" id="PTHR47642">
    <property type="entry name" value="ATP-DEPENDENT DNA HELICASE"/>
    <property type="match status" value="1"/>
</dbReference>
<organism evidence="5 6">
    <name type="scientific">Prorocentrum cordatum</name>
    <dbReference type="NCBI Taxonomy" id="2364126"/>
    <lineage>
        <taxon>Eukaryota</taxon>
        <taxon>Sar</taxon>
        <taxon>Alveolata</taxon>
        <taxon>Dinophyceae</taxon>
        <taxon>Prorocentrales</taxon>
        <taxon>Prorocentraceae</taxon>
        <taxon>Prorocentrum</taxon>
    </lineage>
</organism>
<keyword evidence="1" id="KW-0347">Helicase</keyword>
<keyword evidence="1" id="KW-0067">ATP-binding</keyword>
<dbReference type="InterPro" id="IPR027417">
    <property type="entry name" value="P-loop_NTPase"/>
</dbReference>
<dbReference type="InterPro" id="IPR051055">
    <property type="entry name" value="PIF1_helicase"/>
</dbReference>
<dbReference type="SUPFAM" id="SSF52540">
    <property type="entry name" value="P-loop containing nucleoside triphosphate hydrolases"/>
    <property type="match status" value="2"/>
</dbReference>
<dbReference type="Pfam" id="PF05970">
    <property type="entry name" value="PIF1"/>
    <property type="match status" value="1"/>
</dbReference>
<feature type="compositionally biased region" description="Basic and acidic residues" evidence="3">
    <location>
        <begin position="40"/>
        <end position="70"/>
    </location>
</feature>
<name>A0ABN9XP84_9DINO</name>
<feature type="compositionally biased region" description="Polar residues" evidence="3">
    <location>
        <begin position="1879"/>
        <end position="1891"/>
    </location>
</feature>
<feature type="compositionally biased region" description="Basic and acidic residues" evidence="3">
    <location>
        <begin position="1851"/>
        <end position="1878"/>
    </location>
</feature>
<dbReference type="Gene3D" id="3.40.50.300">
    <property type="entry name" value="P-loop containing nucleotide triphosphate hydrolases"/>
    <property type="match status" value="1"/>
</dbReference>
<feature type="region of interest" description="Disordered" evidence="3">
    <location>
        <begin position="38"/>
        <end position="133"/>
    </location>
</feature>
<keyword evidence="2" id="KW-0175">Coiled coil</keyword>
<keyword evidence="1" id="KW-0227">DNA damage</keyword>
<feature type="compositionally biased region" description="Low complexity" evidence="3">
    <location>
        <begin position="1526"/>
        <end position="1547"/>
    </location>
</feature>
<comment type="cofactor">
    <cofactor evidence="1">
        <name>Mg(2+)</name>
        <dbReference type="ChEBI" id="CHEBI:18420"/>
    </cofactor>
</comment>
<comment type="catalytic activity">
    <reaction evidence="1">
        <text>ATP + H2O = ADP + phosphate + H(+)</text>
        <dbReference type="Rhea" id="RHEA:13065"/>
        <dbReference type="ChEBI" id="CHEBI:15377"/>
        <dbReference type="ChEBI" id="CHEBI:15378"/>
        <dbReference type="ChEBI" id="CHEBI:30616"/>
        <dbReference type="ChEBI" id="CHEBI:43474"/>
        <dbReference type="ChEBI" id="CHEBI:456216"/>
        <dbReference type="EC" id="5.6.2.3"/>
    </reaction>
</comment>
<comment type="caution">
    <text evidence="5">The sequence shown here is derived from an EMBL/GenBank/DDBJ whole genome shotgun (WGS) entry which is preliminary data.</text>
</comment>
<feature type="region of interest" description="Disordered" evidence="3">
    <location>
        <begin position="1829"/>
        <end position="1891"/>
    </location>
</feature>
<feature type="domain" description="DNA helicase Pif1-like DEAD-box helicase" evidence="4">
    <location>
        <begin position="449"/>
        <end position="606"/>
    </location>
</feature>
<protein>
    <recommendedName>
        <fullName evidence="1">ATP-dependent DNA helicase</fullName>
        <ecNumber evidence="1">5.6.2.3</ecNumber>
    </recommendedName>
</protein>
<feature type="compositionally biased region" description="Low complexity" evidence="3">
    <location>
        <begin position="85"/>
        <end position="101"/>
    </location>
</feature>
<feature type="region of interest" description="Disordered" evidence="3">
    <location>
        <begin position="226"/>
        <end position="246"/>
    </location>
</feature>
<feature type="coiled-coil region" evidence="2">
    <location>
        <begin position="287"/>
        <end position="321"/>
    </location>
</feature>
<dbReference type="EC" id="5.6.2.3" evidence="1"/>
<keyword evidence="6" id="KW-1185">Reference proteome</keyword>
<evidence type="ECO:0000256" key="3">
    <source>
        <dbReference type="SAM" id="MobiDB-lite"/>
    </source>
</evidence>
<feature type="region of interest" description="Disordered" evidence="3">
    <location>
        <begin position="1755"/>
        <end position="1786"/>
    </location>
</feature>
<feature type="region of interest" description="Disordered" evidence="3">
    <location>
        <begin position="1526"/>
        <end position="1568"/>
    </location>
</feature>
<feature type="compositionally biased region" description="Pro residues" evidence="3">
    <location>
        <begin position="102"/>
        <end position="112"/>
    </location>
</feature>
<proteinExistence type="inferred from homology"/>
<reference evidence="5" key="1">
    <citation type="submission" date="2023-10" db="EMBL/GenBank/DDBJ databases">
        <authorList>
            <person name="Chen Y."/>
            <person name="Shah S."/>
            <person name="Dougan E. K."/>
            <person name="Thang M."/>
            <person name="Chan C."/>
        </authorList>
    </citation>
    <scope>NUCLEOTIDE SEQUENCE [LARGE SCALE GENOMIC DNA]</scope>
</reference>
<keyword evidence="1" id="KW-0234">DNA repair</keyword>
<dbReference type="Proteomes" id="UP001189429">
    <property type="component" value="Unassembled WGS sequence"/>
</dbReference>
<feature type="region of interest" description="Disordered" evidence="3">
    <location>
        <begin position="1208"/>
        <end position="1227"/>
    </location>
</feature>
<evidence type="ECO:0000313" key="5">
    <source>
        <dbReference type="EMBL" id="CAK0901640.1"/>
    </source>
</evidence>
<gene>
    <name evidence="5" type="ORF">PCOR1329_LOCUS78538</name>
</gene>
<feature type="compositionally biased region" description="Basic and acidic residues" evidence="3">
    <location>
        <begin position="387"/>
        <end position="401"/>
    </location>
</feature>
<sequence length="1891" mass="208396">MFLLREIAHFGITEPEADLRWEAQLAEVGVWEAAVAKAAAQRDRELARQERDESRARMAQHREHTRREAEALMATPPRRRVQGTAASPAAASPPSASSPIASAPPAPPPMNAPPASADAPQQTTPGVDTRPSVREHQRSCFIHGHRMIYSITVARPHCFTFRCPRADCTQIFQMRRDRAMASGPLRRALAAATSGASARTVFLFFVRAGQEVPVALADATGQVSLHEKKPGSYRQPPRAQSQHRSLAERWQTDARARSRWDSKRWAGCDGDKVRGVERELQPAAEQVEILQERVATAETRLQRALDDLAAAQKEARDYKRKADAWEIFYHGGVHPVDGALWSGRKEILQQAQIQVLEANQEARRRRRVAEALHEKNAQLQQELNDARMKAKGKGKGEKTDGEPAAGKTRLQTHQITPDPQQMSILNAVADRCVQEASEQDQPRGSPCSRLFVLGLPGSGKSEVIRRLCDEEVGLFPTCMGWEHEVHFMKTAPMNSMASNIGGRTIHNFSKLGIDLITGVQSGGKKDPELSENLLHTKIQHMRWLIIDEVENVYVELLDAVHRQVQDSTRDRGNPWAVDARVPKQFAMFGGLNLVLLGDLWQIPPVRSLSIAANPFVKRPANVGRVLEMFWTEGLPHSATHRYALSQSHRCSDPWWRSFLAEARAGDLSDRMYDFVHVFPTDVHGSWMPASPGSAEASTGHLGCGKAKCRTLWSVEWPRMFGEGRPWEDMKSLECADCSAERRRRCRVASQSDARQREVRTAFADALFVHPYNAPNAAANAGKQLLWVVARDVPLTRGDACRSKESLAHARQNWLMYPENKTGGVPGVLPIFQGMRARFTTTENAEAGACKHSWGTVTGWALHPDDSKLVKEHRSEPELVLQHVPEAIMVQIPGNTSPRFGNQPAGVFPVKVKEVSWDRSPGFKAMVKRVGFPLVPHFAATARCVTGATLPQAIIDLLDARTTPRSSMVPTGYVAISRTRRADDLIITQPFSPMLFRQGRQTGPWLLHSMTAGELTMEQAKAGWAKAEKEAASKSSKKLVDATFQCGDCHKRKRAGNFPGSGIKTSDPVEHAVAVLGQGAWRRCALCAQKPAPASGAAGAASAAAAPLSWKGTDALVCNRCKEPKPLKNFRRSEVNDLTGRGELDLAVCVACTPERQHFNVLSEGRLFKCRICLRDKALTLRADGLGGDGAFLGSVDFDDDADLRDAEKGQGAAYPPAQSADSEQKALSMDPENIRRRMRQEEKRLSVAGDQGGTRQTRAGGTWKAFLALRLKGERMHPLSSDFDSVGEAHAAAMRDPVERERLIAKGKATRLKARFSSRGAANARVQKRRCRSLALRPDPALDIALQTPDKIEAFRAANQRRWADAAEAHKRDQIEQQMLAQYQADITGNALASTFSDFGSFVQGGVAVKAESAQRDCMFVEWQPPAAEMTIHALPKLSHRAREVLLDQWSSIHEMLRRVDMPKIPKPKKSSVNFGNWHMTLLDLELVDEPLDDFCIAQESTAQLIAPLTLREAVERARAARRQLGQALAQAPSGAPRAAAGATRQPESSDDHAPSPSPPPEPNRYLFRRLSDPDAAEAAPQFLAPPRHPFLKWWTEPLLNAVARRMETLRYHRDMTMESICFGLGTEVMCARALGLPIKCLSMCDLKSHYRSFLKRNFGNPAAPAVRIWESMADAAGQSGHCDNLDAEYQPIQETIAALLQRPCYFRGEAKPGDDFEKKNIAEYLGAVFGWEDRDTTRTAVSYSAGISACEKGGRRGLQATPGARMAPARRGSGAQLPSAGPKTPAEDLRLLLDHSLSGEVSVGDSTWSLSDGTLVIELAKKVDYSQAAGAPASKPRPPWWPCAVRGGRRGPDDPKAPAKPESTLRRLEVKVGEQAESRGSFSGKSKFQW</sequence>
<dbReference type="EMBL" id="CAUYUJ010020960">
    <property type="protein sequence ID" value="CAK0901640.1"/>
    <property type="molecule type" value="Genomic_DNA"/>
</dbReference>
<accession>A0ABN9XP84</accession>
<dbReference type="PANTHER" id="PTHR47642:SF5">
    <property type="entry name" value="ATP-DEPENDENT DNA HELICASE"/>
    <property type="match status" value="1"/>
</dbReference>
<keyword evidence="1" id="KW-0547">Nucleotide-binding</keyword>
<evidence type="ECO:0000256" key="1">
    <source>
        <dbReference type="RuleBase" id="RU363044"/>
    </source>
</evidence>
<keyword evidence="1" id="KW-0378">Hydrolase</keyword>
<dbReference type="InterPro" id="IPR010285">
    <property type="entry name" value="DNA_helicase_pif1-like_DEAD"/>
</dbReference>